<gene>
    <name evidence="2" type="ORF">FPOG_00261</name>
</gene>
<name>K1GPF0_9FUSO</name>
<dbReference type="PATRIC" id="fig|620833.3.peg.1264"/>
<evidence type="ECO:0000259" key="1">
    <source>
        <dbReference type="Pfam" id="PF09643"/>
    </source>
</evidence>
<comment type="caution">
    <text evidence="2">The sequence shown here is derived from an EMBL/GenBank/DDBJ whole genome shotgun (WGS) entry which is preliminary data.</text>
</comment>
<dbReference type="Pfam" id="PF09643">
    <property type="entry name" value="YopX"/>
    <property type="match status" value="1"/>
</dbReference>
<feature type="domain" description="YopX protein" evidence="1">
    <location>
        <begin position="5"/>
        <end position="132"/>
    </location>
</feature>
<accession>K1GPF0</accession>
<evidence type="ECO:0000313" key="2">
    <source>
        <dbReference type="EMBL" id="EKA93471.1"/>
    </source>
</evidence>
<dbReference type="AlphaFoldDB" id="K1GPF0"/>
<dbReference type="RefSeq" id="WP_005967462.1">
    <property type="nucleotide sequence ID" value="NZ_JH815384.1"/>
</dbReference>
<dbReference type="InterPro" id="IPR019096">
    <property type="entry name" value="YopX_protein"/>
</dbReference>
<dbReference type="NCBIfam" id="TIGR01671">
    <property type="entry name" value="phage_TIGR01671"/>
    <property type="match status" value="1"/>
</dbReference>
<dbReference type="Gene3D" id="2.30.30.290">
    <property type="entry name" value="YopX-like domains"/>
    <property type="match status" value="1"/>
</dbReference>
<proteinExistence type="predicted"/>
<organism evidence="2 3">
    <name type="scientific">Fusobacterium periodonticum D10</name>
    <dbReference type="NCBI Taxonomy" id="620833"/>
    <lineage>
        <taxon>Bacteria</taxon>
        <taxon>Fusobacteriati</taxon>
        <taxon>Fusobacteriota</taxon>
        <taxon>Fusobacteriia</taxon>
        <taxon>Fusobacteriales</taxon>
        <taxon>Fusobacteriaceae</taxon>
        <taxon>Fusobacterium</taxon>
    </lineage>
</organism>
<dbReference type="Proteomes" id="UP000005809">
    <property type="component" value="Unassembled WGS sequence"/>
</dbReference>
<dbReference type="InterPro" id="IPR010024">
    <property type="entry name" value="CHP16711"/>
</dbReference>
<dbReference type="EMBL" id="ACIF01000220">
    <property type="protein sequence ID" value="EKA93471.1"/>
    <property type="molecule type" value="Genomic_DNA"/>
</dbReference>
<dbReference type="HOGENOM" id="CLU_107462_2_2_0"/>
<evidence type="ECO:0000313" key="3">
    <source>
        <dbReference type="Proteomes" id="UP000005809"/>
    </source>
</evidence>
<dbReference type="SUPFAM" id="SSF159006">
    <property type="entry name" value="YopX-like"/>
    <property type="match status" value="1"/>
</dbReference>
<sequence length="135" mass="16530">MREIKFRVWDKNDKRIFIDPQMIDFYNKKIGYMQYQTEYMPDTSYSIPVGFEEFEYSELMQYTGLKDEYGDEIYEGDIVTLHNSRYKVIFNMEQARFVLRDDKFEMEIPFTNNNNERMEIIGNIYENPELMEEVK</sequence>
<dbReference type="InterPro" id="IPR023385">
    <property type="entry name" value="YopX-like_C"/>
</dbReference>
<protein>
    <recommendedName>
        <fullName evidence="1">YopX protein domain-containing protein</fullName>
    </recommendedName>
</protein>
<reference evidence="2 3" key="1">
    <citation type="submission" date="2012-05" db="EMBL/GenBank/DDBJ databases">
        <title>The Genome Sequence of Fusobacterium periodontium Oral Taxon 201 Strain D10.</title>
        <authorList>
            <consortium name="The Broad Institute Genome Sequencing Platform"/>
            <consortium name="The Broad Institute Genome Sequencing Center for Infectious Disease"/>
            <person name="Earl A."/>
            <person name="Ward D."/>
            <person name="Feldgarden M."/>
            <person name="Gevers D."/>
            <person name="Strauss J."/>
            <person name="Sibley C."/>
            <person name="White A."/>
            <person name="Ambrose C.E."/>
            <person name="Allen-Vercoe E."/>
            <person name="Walker B."/>
            <person name="Young S.K."/>
            <person name="Zeng Q."/>
            <person name="Gargeya S."/>
            <person name="Fitzgerald M."/>
            <person name="Haas B."/>
            <person name="Abouelleil A."/>
            <person name="Alvarado L."/>
            <person name="Arachchi H.M."/>
            <person name="Berlin A.M."/>
            <person name="Chapman S.B."/>
            <person name="Goldberg J."/>
            <person name="Griggs A."/>
            <person name="Gujja S."/>
            <person name="Hansen M."/>
            <person name="Howarth C."/>
            <person name="Imamovic A."/>
            <person name="Larimer J."/>
            <person name="McCowan C."/>
            <person name="Montmayeur A."/>
            <person name="Murphy C."/>
            <person name="Neiman D."/>
            <person name="Pearson M."/>
            <person name="Priest M."/>
            <person name="Roberts A."/>
            <person name="Saif S."/>
            <person name="Shea T."/>
            <person name="Sisk P."/>
            <person name="Sykes S."/>
            <person name="Wortman J."/>
            <person name="Nusbaum C."/>
            <person name="Birren B."/>
        </authorList>
    </citation>
    <scope>NUCLEOTIDE SEQUENCE [LARGE SCALE GENOMIC DNA]</scope>
    <source>
        <strain evidence="2 3">D10</strain>
    </source>
</reference>